<protein>
    <submittedName>
        <fullName evidence="1">Uncharacterized protein</fullName>
    </submittedName>
</protein>
<feature type="non-terminal residue" evidence="1">
    <location>
        <position position="74"/>
    </location>
</feature>
<name>A0A820R611_9BILA</name>
<reference evidence="1" key="1">
    <citation type="submission" date="2021-02" db="EMBL/GenBank/DDBJ databases">
        <authorList>
            <person name="Nowell W R."/>
        </authorList>
    </citation>
    <scope>NUCLEOTIDE SEQUENCE</scope>
</reference>
<dbReference type="EMBL" id="CAJOAZ010030366">
    <property type="protein sequence ID" value="CAF4432422.1"/>
    <property type="molecule type" value="Genomic_DNA"/>
</dbReference>
<dbReference type="Proteomes" id="UP000663844">
    <property type="component" value="Unassembled WGS sequence"/>
</dbReference>
<organism evidence="1 2">
    <name type="scientific">Adineta steineri</name>
    <dbReference type="NCBI Taxonomy" id="433720"/>
    <lineage>
        <taxon>Eukaryota</taxon>
        <taxon>Metazoa</taxon>
        <taxon>Spiralia</taxon>
        <taxon>Gnathifera</taxon>
        <taxon>Rotifera</taxon>
        <taxon>Eurotatoria</taxon>
        <taxon>Bdelloidea</taxon>
        <taxon>Adinetida</taxon>
        <taxon>Adinetidae</taxon>
        <taxon>Adineta</taxon>
    </lineage>
</organism>
<gene>
    <name evidence="1" type="ORF">OXD698_LOCUS53313</name>
</gene>
<comment type="caution">
    <text evidence="1">The sequence shown here is derived from an EMBL/GenBank/DDBJ whole genome shotgun (WGS) entry which is preliminary data.</text>
</comment>
<evidence type="ECO:0000313" key="1">
    <source>
        <dbReference type="EMBL" id="CAF4432422.1"/>
    </source>
</evidence>
<accession>A0A820R611</accession>
<sequence>MCLWLSKTPYLYNTCIDNYLGFKQISLGSKKKKRIYLNNKPYFMIRILDQGYWADDLYRSLTDDAYQYNIKQMK</sequence>
<dbReference type="AlphaFoldDB" id="A0A820R611"/>
<evidence type="ECO:0000313" key="2">
    <source>
        <dbReference type="Proteomes" id="UP000663844"/>
    </source>
</evidence>
<proteinExistence type="predicted"/>